<evidence type="ECO:0000259" key="11">
    <source>
        <dbReference type="Pfam" id="PF03801"/>
    </source>
</evidence>
<dbReference type="Gene3D" id="1.10.418.30">
    <property type="entry name" value="Ncd80 complex, Ncd80 subunit"/>
    <property type="match status" value="1"/>
</dbReference>
<evidence type="ECO:0000256" key="10">
    <source>
        <dbReference type="RuleBase" id="RU368072"/>
    </source>
</evidence>
<keyword evidence="7 10" id="KW-0539">Nucleus</keyword>
<keyword evidence="5 10" id="KW-0995">Kinetochore</keyword>
<evidence type="ECO:0000256" key="1">
    <source>
        <dbReference type="ARBA" id="ARBA00007050"/>
    </source>
</evidence>
<dbReference type="GO" id="GO:0051301">
    <property type="term" value="P:cell division"/>
    <property type="evidence" value="ECO:0007669"/>
    <property type="project" value="UniProtKB-UniRule"/>
</dbReference>
<dbReference type="InterPro" id="IPR038273">
    <property type="entry name" value="Ndc80_sf"/>
</dbReference>
<keyword evidence="3 10" id="KW-0132">Cell division</keyword>
<organism evidence="12">
    <name type="scientific">Lygus hesperus</name>
    <name type="common">Western plant bug</name>
    <dbReference type="NCBI Taxonomy" id="30085"/>
    <lineage>
        <taxon>Eukaryota</taxon>
        <taxon>Metazoa</taxon>
        <taxon>Ecdysozoa</taxon>
        <taxon>Arthropoda</taxon>
        <taxon>Hexapoda</taxon>
        <taxon>Insecta</taxon>
        <taxon>Pterygota</taxon>
        <taxon>Neoptera</taxon>
        <taxon>Paraneoptera</taxon>
        <taxon>Hemiptera</taxon>
        <taxon>Heteroptera</taxon>
        <taxon>Panheteroptera</taxon>
        <taxon>Cimicomorpha</taxon>
        <taxon>Miridae</taxon>
        <taxon>Mirini</taxon>
        <taxon>Lygus</taxon>
    </lineage>
</organism>
<protein>
    <recommendedName>
        <fullName evidence="10">Kinetochore protein NDC80</fullName>
    </recommendedName>
</protein>
<accession>A0A0A9XTJ2</accession>
<keyword evidence="9 10" id="KW-0137">Centromere</keyword>
<dbReference type="InterPro" id="IPR005550">
    <property type="entry name" value="Kinetochore_Ndc80"/>
</dbReference>
<evidence type="ECO:0000313" key="12">
    <source>
        <dbReference type="EMBL" id="JAG23011.1"/>
    </source>
</evidence>
<evidence type="ECO:0000256" key="4">
    <source>
        <dbReference type="ARBA" id="ARBA00022776"/>
    </source>
</evidence>
<dbReference type="GO" id="GO:0051315">
    <property type="term" value="P:attachment of mitotic spindle microtubules to kinetochore"/>
    <property type="evidence" value="ECO:0007669"/>
    <property type="project" value="UniProtKB-UniRule"/>
</dbReference>
<evidence type="ECO:0000256" key="8">
    <source>
        <dbReference type="ARBA" id="ARBA00023306"/>
    </source>
</evidence>
<evidence type="ECO:0000256" key="7">
    <source>
        <dbReference type="ARBA" id="ARBA00023242"/>
    </source>
</evidence>
<dbReference type="Pfam" id="PF03801">
    <property type="entry name" value="Ndc80_HEC"/>
    <property type="match status" value="1"/>
</dbReference>
<keyword evidence="2 10" id="KW-0158">Chromosome</keyword>
<keyword evidence="6" id="KW-0175">Coiled coil</keyword>
<evidence type="ECO:0000256" key="6">
    <source>
        <dbReference type="ARBA" id="ARBA00023054"/>
    </source>
</evidence>
<keyword evidence="4 10" id="KW-0498">Mitosis</keyword>
<dbReference type="PANTHER" id="PTHR10643:SF2">
    <property type="entry name" value="KINETOCHORE PROTEIN NDC80 HOMOLOG"/>
    <property type="match status" value="1"/>
</dbReference>
<reference evidence="12" key="2">
    <citation type="submission" date="2014-07" db="EMBL/GenBank/DDBJ databases">
        <authorList>
            <person name="Hull J."/>
        </authorList>
    </citation>
    <scope>NUCLEOTIDE SEQUENCE</scope>
</reference>
<name>A0A0A9XTJ2_LYGHE</name>
<keyword evidence="8 10" id="KW-0131">Cell cycle</keyword>
<feature type="domain" description="Kinetochore protein Ndc80 CH" evidence="11">
    <location>
        <begin position="3"/>
        <end position="91"/>
    </location>
</feature>
<evidence type="ECO:0000256" key="9">
    <source>
        <dbReference type="ARBA" id="ARBA00023328"/>
    </source>
</evidence>
<evidence type="ECO:0000256" key="2">
    <source>
        <dbReference type="ARBA" id="ARBA00022454"/>
    </source>
</evidence>
<dbReference type="PANTHER" id="PTHR10643">
    <property type="entry name" value="KINETOCHORE PROTEIN NDC80"/>
    <property type="match status" value="1"/>
</dbReference>
<evidence type="ECO:0000256" key="5">
    <source>
        <dbReference type="ARBA" id="ARBA00022838"/>
    </source>
</evidence>
<proteinExistence type="inferred from homology"/>
<comment type="subcellular location">
    <subcellularLocation>
        <location evidence="10">Chromosome</location>
        <location evidence="10">Centromere</location>
        <location evidence="10">Kinetochore</location>
    </subcellularLocation>
    <subcellularLocation>
        <location evidence="10">Nucleus</location>
    </subcellularLocation>
</comment>
<comment type="similarity">
    <text evidence="1 10">Belongs to the NDC80/HEC1 family.</text>
</comment>
<dbReference type="GO" id="GO:0031262">
    <property type="term" value="C:Ndc80 complex"/>
    <property type="evidence" value="ECO:0007669"/>
    <property type="project" value="UniProtKB-UniRule"/>
</dbReference>
<dbReference type="EMBL" id="GBHO01020593">
    <property type="protein sequence ID" value="JAG23011.1"/>
    <property type="molecule type" value="Transcribed_RNA"/>
</dbReference>
<dbReference type="AlphaFoldDB" id="A0A0A9XTJ2"/>
<comment type="function">
    <text evidence="10">Acts as a component of the essential kinetochore-associated NDC80 complex, which is required for chromosome segregation and spindle checkpoint activity.</text>
</comment>
<sequence length="169" mass="20257">MYDSQHFTLRTLQSPTSKDFRNIFLFIVQKIDKNFILSEKQYEDDIRNTLRLLGYPITVHRTTLQSIGSPHSLPALLGILEWLVHMVILMDTTLHSDSSLCTYIRKDYSEFFEEEMSDRCFFEYMSLFYNNWMVRRGEEMQLEPDLLHAIDNNRHQIENEIENIKKKIK</sequence>
<comment type="subunit">
    <text evidence="10">Component of the NDC80 complex.</text>
</comment>
<evidence type="ECO:0000256" key="3">
    <source>
        <dbReference type="ARBA" id="ARBA00022618"/>
    </source>
</evidence>
<gene>
    <name evidence="12" type="ORF">CM83_12089</name>
</gene>
<dbReference type="GO" id="GO:0005634">
    <property type="term" value="C:nucleus"/>
    <property type="evidence" value="ECO:0007669"/>
    <property type="project" value="UniProtKB-SubCell"/>
</dbReference>
<reference evidence="12" key="1">
    <citation type="journal article" date="2014" name="PLoS ONE">
        <title>Transcriptome-Based Identification of ABC Transporters in the Western Tarnished Plant Bug Lygus hesperus.</title>
        <authorList>
            <person name="Hull J.J."/>
            <person name="Chaney K."/>
            <person name="Geib S.M."/>
            <person name="Fabrick J.A."/>
            <person name="Brent C.S."/>
            <person name="Walsh D."/>
            <person name="Lavine L.C."/>
        </authorList>
    </citation>
    <scope>NUCLEOTIDE SEQUENCE</scope>
</reference>
<dbReference type="InterPro" id="IPR055260">
    <property type="entry name" value="Ndc80_CH"/>
</dbReference>